<evidence type="ECO:0000313" key="2">
    <source>
        <dbReference type="Proteomes" id="UP000294547"/>
    </source>
</evidence>
<keyword evidence="2" id="KW-1185">Reference proteome</keyword>
<dbReference type="InterPro" id="IPR029058">
    <property type="entry name" value="AB_hydrolase_fold"/>
</dbReference>
<evidence type="ECO:0000313" key="1">
    <source>
        <dbReference type="EMBL" id="TDP82648.1"/>
    </source>
</evidence>
<dbReference type="EMBL" id="SNXY01000010">
    <property type="protein sequence ID" value="TDP82648.1"/>
    <property type="molecule type" value="Genomic_DNA"/>
</dbReference>
<sequence>MLGIFSPKGTIVGDGHFWGRAPAEKLGYAALGFVAKGPTWFPRADMAAALAAAAPIAAGHGATLAIGSSMGGFAALKYGRALGAPIGLAYCPNATVPMRDRVLREDYRGEVPRRDVAVMADEVPDVAMCIYDPGVDFDAREVDELAAVAPWLRRVTVPNVGHEVIRPFAATEVFGAVVDLARHGDVEGLRRLAQVRRRLPGQRTLSIVRHSILRRPMLAYHLLLREIAHFPPRDAREIALALGRHFLRHASPGKARTVFRAGMDRLPGDGELRAAWEEAGAVLAGPPAA</sequence>
<reference evidence="1 2" key="1">
    <citation type="submission" date="2019-03" db="EMBL/GenBank/DDBJ databases">
        <title>Genomic Encyclopedia of Type Strains, Phase IV (KMG-IV): sequencing the most valuable type-strain genomes for metagenomic binning, comparative biology and taxonomic classification.</title>
        <authorList>
            <person name="Goeker M."/>
        </authorList>
    </citation>
    <scope>NUCLEOTIDE SEQUENCE [LARGE SCALE GENOMIC DNA]</scope>
    <source>
        <strain evidence="1 2">DSM 102969</strain>
    </source>
</reference>
<name>A0A4V3CVI8_9HYPH</name>
<dbReference type="RefSeq" id="WP_126538968.1">
    <property type="nucleotide sequence ID" value="NZ_BSPM01000007.1"/>
</dbReference>
<dbReference type="SUPFAM" id="SSF53474">
    <property type="entry name" value="alpha/beta-Hydrolases"/>
    <property type="match status" value="1"/>
</dbReference>
<proteinExistence type="predicted"/>
<comment type="caution">
    <text evidence="1">The sequence shown here is derived from an EMBL/GenBank/DDBJ whole genome shotgun (WGS) entry which is preliminary data.</text>
</comment>
<gene>
    <name evidence="1" type="ORF">EDD54_3917</name>
</gene>
<organism evidence="1 2">
    <name type="scientific">Oharaeibacter diazotrophicus</name>
    <dbReference type="NCBI Taxonomy" id="1920512"/>
    <lineage>
        <taxon>Bacteria</taxon>
        <taxon>Pseudomonadati</taxon>
        <taxon>Pseudomonadota</taxon>
        <taxon>Alphaproteobacteria</taxon>
        <taxon>Hyphomicrobiales</taxon>
        <taxon>Pleomorphomonadaceae</taxon>
        <taxon>Oharaeibacter</taxon>
    </lineage>
</organism>
<protein>
    <submittedName>
        <fullName evidence="1">Uncharacterized protein</fullName>
    </submittedName>
</protein>
<dbReference type="AlphaFoldDB" id="A0A4V3CVI8"/>
<dbReference type="Proteomes" id="UP000294547">
    <property type="component" value="Unassembled WGS sequence"/>
</dbReference>
<accession>A0A4V3CVI8</accession>
<dbReference type="OrthoDB" id="7247356at2"/>